<dbReference type="SUPFAM" id="SSF55785">
    <property type="entry name" value="PYP-like sensor domain (PAS domain)"/>
    <property type="match status" value="2"/>
</dbReference>
<accession>A0A6L5GRH7</accession>
<keyword evidence="4" id="KW-1185">Reference proteome</keyword>
<dbReference type="Gene3D" id="3.30.450.20">
    <property type="entry name" value="PAS domain"/>
    <property type="match status" value="2"/>
</dbReference>
<evidence type="ECO:0000259" key="1">
    <source>
        <dbReference type="PROSITE" id="PS50883"/>
    </source>
</evidence>
<dbReference type="Pfam" id="PF00990">
    <property type="entry name" value="GGDEF"/>
    <property type="match status" value="2"/>
</dbReference>
<dbReference type="CDD" id="cd01948">
    <property type="entry name" value="EAL"/>
    <property type="match status" value="1"/>
</dbReference>
<feature type="domain" description="EAL" evidence="1">
    <location>
        <begin position="318"/>
        <end position="570"/>
    </location>
</feature>
<sequence length="1139" mass="128883">MKTYEISPDTRSFLENIPIPLAVYQYVDDQIRALLVSKAYLKLFGYDSGQEAVYGLGTNLYRNVHPEDIARMEKYAYNFATQEDGYDILFRNKREDQSKYHIIHATGRHISVDGVNLAFITYTDETAGTGNDSIVKAVLTDVSDQFAASDSTEFAKHYDALTGLQNMPRFLDHAMAGIEKIWAQGGEPVILYFNLRHLKQYNSRYGFKAGDQQICTLAECIAAVFGRERASRFESDHFVVYALKDQVESKLTTLFSQMAAQGENNLPVKVGIFKFEKDGTRLTDACDKARLACESVMSTPVSTFVWFDDNIQKQNTLKFYIIRNFEKAMEKGWIQVWYQPVVRTMIQTVCSAEALVRWIDPEYGMISPGQFVPILEETGQIYKMDLYVFEQACRDYKHLVKKGDDAIPVSVNLSRKDFLHDDLPEIIDGISRKYGVPREFTNLEITESAFVKNIDKVAPSIKRFHELGYKVWMDDFGTGYSSLGVLKNYAFDELKLDMSFLKDFDEKAKTIITAIVNMAKALNLSTLAEGVETKKQFLFLREIGCEKIQGYYFSKPMPIEELAPYFESRGLAVEPTKWRAYFTKLSRTVYPTDAPLCLVDDDGVKMKILFANQAYKAVLSRDHVTDLEDWERKLNTPGDPIHIFHRQYADQQLRKLSGPQTTAYPSGDHYMQLTGTVAVRQGDHYLYSMQIQYVAIDVKNMQQVQFETMSDLYYLCNDIAIYDLAHNTVEGVKSSLSDQPMGVGVKLKDLASVINAWTKNYCYLPDQERFAAFMEVSTLKSRMEQNASHALTGLFRSITASGAYRWMLHMVAPVQRSDYNRALHVTFDAGLAEADLVKLVPALSGAIADQKRGEIPTEVLWRNMILNSKRMIFWKDDQRRFLGASRSFLNYFGLHDESEIIGKTDEDMGWHIDPKPFKKDEEAVLKTGKKCYMRRGKCIVNGTNRDILASKIPVYRDGKIVGLLGNVTDADATQKFLNREKVLTSVDPVTGLANTRGVSDGVYAYLCERWHSGIDFAIMEVTVPEYDEIVKLYGKSSGDALLKNVGAALRDCAGTGCVIGRAQGNLFFVVMDFDTKEDVRNVARKIRAAVESMRQAGQWSGNCSVKINVSYSDASSKDRSAYIGGLSGMILNSKDCETL</sequence>
<dbReference type="PANTHER" id="PTHR44757">
    <property type="entry name" value="DIGUANYLATE CYCLASE DGCP"/>
    <property type="match status" value="1"/>
</dbReference>
<dbReference type="InterPro" id="IPR000014">
    <property type="entry name" value="PAS"/>
</dbReference>
<dbReference type="InterPro" id="IPR035919">
    <property type="entry name" value="EAL_sf"/>
</dbReference>
<feature type="domain" description="GGDEF" evidence="2">
    <location>
        <begin position="186"/>
        <end position="309"/>
    </location>
</feature>
<dbReference type="SUPFAM" id="SSF55073">
    <property type="entry name" value="Nucleotide cyclase"/>
    <property type="match status" value="2"/>
</dbReference>
<dbReference type="EMBL" id="VOGB01000004">
    <property type="protein sequence ID" value="MQM72440.1"/>
    <property type="molecule type" value="Genomic_DNA"/>
</dbReference>
<dbReference type="SMART" id="SM00052">
    <property type="entry name" value="EAL"/>
    <property type="match status" value="1"/>
</dbReference>
<dbReference type="PROSITE" id="PS50887">
    <property type="entry name" value="GGDEF"/>
    <property type="match status" value="2"/>
</dbReference>
<evidence type="ECO:0000313" key="3">
    <source>
        <dbReference type="EMBL" id="MQM72440.1"/>
    </source>
</evidence>
<organism evidence="3 4">
    <name type="scientific">Candidatus Pseudoramibacter fermentans</name>
    <dbReference type="NCBI Taxonomy" id="2594427"/>
    <lineage>
        <taxon>Bacteria</taxon>
        <taxon>Bacillati</taxon>
        <taxon>Bacillota</taxon>
        <taxon>Clostridia</taxon>
        <taxon>Eubacteriales</taxon>
        <taxon>Eubacteriaceae</taxon>
        <taxon>Pseudoramibacter</taxon>
    </lineage>
</organism>
<dbReference type="InterPro" id="IPR035965">
    <property type="entry name" value="PAS-like_dom_sf"/>
</dbReference>
<dbReference type="Proteomes" id="UP000473648">
    <property type="component" value="Unassembled WGS sequence"/>
</dbReference>
<dbReference type="PROSITE" id="PS50883">
    <property type="entry name" value="EAL"/>
    <property type="match status" value="1"/>
</dbReference>
<dbReference type="InterPro" id="IPR001633">
    <property type="entry name" value="EAL_dom"/>
</dbReference>
<dbReference type="InterPro" id="IPR000160">
    <property type="entry name" value="GGDEF_dom"/>
</dbReference>
<evidence type="ECO:0000313" key="4">
    <source>
        <dbReference type="Proteomes" id="UP000473648"/>
    </source>
</evidence>
<name>A0A6L5GRH7_9FIRM</name>
<dbReference type="InterPro" id="IPR052155">
    <property type="entry name" value="Biofilm_reg_signaling"/>
</dbReference>
<reference evidence="3" key="1">
    <citation type="journal article" date="2020" name="Appl. Environ. Microbiol.">
        <title>Medium-Chain Fatty Acid Synthesis by 'Candidatus Weimeria bifida' gen. nov., sp. nov., and 'Candidatus Pseudoramibacter fermentans' sp. nov.</title>
        <authorList>
            <person name="Scarborough M.J."/>
            <person name="Myers K.S."/>
            <person name="Donohue T.J."/>
            <person name="Noguera D.R."/>
        </authorList>
    </citation>
    <scope>NUCLEOTIDE SEQUENCE</scope>
    <source>
        <strain evidence="3">EUB1.1</strain>
    </source>
</reference>
<protein>
    <submittedName>
        <fullName evidence="3">EAL domain-containing protein</fullName>
    </submittedName>
</protein>
<feature type="domain" description="GGDEF" evidence="2">
    <location>
        <begin position="1014"/>
        <end position="1139"/>
    </location>
</feature>
<dbReference type="CDD" id="cd00130">
    <property type="entry name" value="PAS"/>
    <property type="match status" value="1"/>
</dbReference>
<comment type="caution">
    <text evidence="3">The sequence shown here is derived from an EMBL/GenBank/DDBJ whole genome shotgun (WGS) entry which is preliminary data.</text>
</comment>
<dbReference type="SMART" id="SM00091">
    <property type="entry name" value="PAS"/>
    <property type="match status" value="3"/>
</dbReference>
<proteinExistence type="predicted"/>
<dbReference type="Pfam" id="PF00563">
    <property type="entry name" value="EAL"/>
    <property type="match status" value="1"/>
</dbReference>
<dbReference type="InterPro" id="IPR029787">
    <property type="entry name" value="Nucleotide_cyclase"/>
</dbReference>
<evidence type="ECO:0000259" key="2">
    <source>
        <dbReference type="PROSITE" id="PS50887"/>
    </source>
</evidence>
<dbReference type="AlphaFoldDB" id="A0A6L5GRH7"/>
<dbReference type="Gene3D" id="3.30.70.270">
    <property type="match status" value="2"/>
</dbReference>
<dbReference type="SMART" id="SM00267">
    <property type="entry name" value="GGDEF"/>
    <property type="match status" value="1"/>
</dbReference>
<dbReference type="InterPro" id="IPR043128">
    <property type="entry name" value="Rev_trsase/Diguanyl_cyclase"/>
</dbReference>
<gene>
    <name evidence="3" type="ORF">FRC53_03220</name>
</gene>
<dbReference type="Gene3D" id="3.20.20.450">
    <property type="entry name" value="EAL domain"/>
    <property type="match status" value="1"/>
</dbReference>
<dbReference type="SUPFAM" id="SSF141868">
    <property type="entry name" value="EAL domain-like"/>
    <property type="match status" value="1"/>
</dbReference>
<dbReference type="PANTHER" id="PTHR44757:SF2">
    <property type="entry name" value="BIOFILM ARCHITECTURE MAINTENANCE PROTEIN MBAA"/>
    <property type="match status" value="1"/>
</dbReference>